<evidence type="ECO:0000256" key="5">
    <source>
        <dbReference type="RuleBase" id="RU361279"/>
    </source>
</evidence>
<keyword evidence="5" id="KW-0479">Metal-binding</keyword>
<comment type="cofactor">
    <cofactor evidence="5">
        <name>Mg(2+)</name>
        <dbReference type="ChEBI" id="CHEBI:18420"/>
    </cofactor>
</comment>
<dbReference type="GO" id="GO:0030272">
    <property type="term" value="F:5-formyltetrahydrofolate cyclo-ligase activity"/>
    <property type="evidence" value="ECO:0007669"/>
    <property type="project" value="UniProtKB-EC"/>
</dbReference>
<feature type="binding site" evidence="4">
    <location>
        <begin position="127"/>
        <end position="135"/>
    </location>
    <ligand>
        <name>ATP</name>
        <dbReference type="ChEBI" id="CHEBI:30616"/>
    </ligand>
</feature>
<dbReference type="InterPro" id="IPR002698">
    <property type="entry name" value="FTHF_cligase"/>
</dbReference>
<keyword evidence="2 4" id="KW-0547">Nucleotide-binding</keyword>
<dbReference type="Gene3D" id="3.40.50.10420">
    <property type="entry name" value="NagB/RpiA/CoA transferase-like"/>
    <property type="match status" value="1"/>
</dbReference>
<evidence type="ECO:0000256" key="1">
    <source>
        <dbReference type="ARBA" id="ARBA00010638"/>
    </source>
</evidence>
<name>A0A838WXH3_9CORY</name>
<accession>A0A838WXH3</accession>
<keyword evidence="3 4" id="KW-0067">ATP-binding</keyword>
<organism evidence="6 7">
    <name type="scientific">Corynebacterium sanguinis</name>
    <dbReference type="NCBI Taxonomy" id="2594913"/>
    <lineage>
        <taxon>Bacteria</taxon>
        <taxon>Bacillati</taxon>
        <taxon>Actinomycetota</taxon>
        <taxon>Actinomycetes</taxon>
        <taxon>Mycobacteriales</taxon>
        <taxon>Corynebacteriaceae</taxon>
        <taxon>Corynebacterium</taxon>
    </lineage>
</organism>
<comment type="similarity">
    <text evidence="1 5">Belongs to the 5-formyltetrahydrofolate cyclo-ligase family.</text>
</comment>
<dbReference type="SUPFAM" id="SSF100950">
    <property type="entry name" value="NagB/RpiA/CoA transferase-like"/>
    <property type="match status" value="1"/>
</dbReference>
<sequence>MRDEHHAYRGHLRAHPELKRDLDRAISAHAVRYLLAAGAVNAAAYHPLASEPGGAGFVAELATACRTLFLPISLADGVLAWAPYTAALVPGALGIAEPAGARFNSRVLRSCRAIIVPALAVDRSGMRLGKGAGYYDRALAGLEVPTIAVVYARELVDAVPHDPHDVPVDAVITEDGILEL</sequence>
<dbReference type="GO" id="GO:0005524">
    <property type="term" value="F:ATP binding"/>
    <property type="evidence" value="ECO:0007669"/>
    <property type="project" value="UniProtKB-KW"/>
</dbReference>
<evidence type="ECO:0000256" key="3">
    <source>
        <dbReference type="ARBA" id="ARBA00022840"/>
    </source>
</evidence>
<dbReference type="EC" id="6.3.3.2" evidence="5"/>
<feature type="binding site" evidence="4">
    <location>
        <position position="51"/>
    </location>
    <ligand>
        <name>substrate</name>
    </ligand>
</feature>
<dbReference type="AlphaFoldDB" id="A0A838WXH3"/>
<comment type="caution">
    <text evidence="6">The sequence shown here is derived from an EMBL/GenBank/DDBJ whole genome shotgun (WGS) entry which is preliminary data.</text>
</comment>
<dbReference type="PANTHER" id="PTHR23407">
    <property type="entry name" value="ATPASE INHIBITOR/5-FORMYLTETRAHYDROFOLATE CYCLO-LIGASE"/>
    <property type="match status" value="1"/>
</dbReference>
<dbReference type="PIRSF" id="PIRSF006806">
    <property type="entry name" value="FTHF_cligase"/>
    <property type="match status" value="1"/>
</dbReference>
<dbReference type="InterPro" id="IPR024185">
    <property type="entry name" value="FTHF_cligase-like_sf"/>
</dbReference>
<dbReference type="Pfam" id="PF01812">
    <property type="entry name" value="5-FTHF_cyc-lig"/>
    <property type="match status" value="1"/>
</dbReference>
<dbReference type="GO" id="GO:0035999">
    <property type="term" value="P:tetrahydrofolate interconversion"/>
    <property type="evidence" value="ECO:0007669"/>
    <property type="project" value="TreeGrafter"/>
</dbReference>
<dbReference type="Proteomes" id="UP000580709">
    <property type="component" value="Unassembled WGS sequence"/>
</dbReference>
<dbReference type="GO" id="GO:0046872">
    <property type="term" value="F:metal ion binding"/>
    <property type="evidence" value="ECO:0007669"/>
    <property type="project" value="UniProtKB-KW"/>
</dbReference>
<keyword evidence="7" id="KW-1185">Reference proteome</keyword>
<evidence type="ECO:0000256" key="4">
    <source>
        <dbReference type="PIRSR" id="PIRSR006806-1"/>
    </source>
</evidence>
<dbReference type="NCBIfam" id="TIGR02727">
    <property type="entry name" value="MTHFS_bact"/>
    <property type="match status" value="1"/>
</dbReference>
<protein>
    <recommendedName>
        <fullName evidence="5">5-formyltetrahydrofolate cyclo-ligase</fullName>
        <ecNumber evidence="5">6.3.3.2</ecNumber>
    </recommendedName>
</protein>
<keyword evidence="6" id="KW-0436">Ligase</keyword>
<dbReference type="EMBL" id="JACEOR010000378">
    <property type="protein sequence ID" value="MBA4505443.1"/>
    <property type="molecule type" value="Genomic_DNA"/>
</dbReference>
<reference evidence="6 7" key="1">
    <citation type="submission" date="2020-07" db="EMBL/GenBank/DDBJ databases">
        <authorList>
            <person name="Khare M."/>
        </authorList>
    </citation>
    <scope>NUCLEOTIDE SEQUENCE [LARGE SCALE GENOMIC DNA]</scope>
    <source>
        <strain evidence="6 7">P8776</strain>
    </source>
</reference>
<evidence type="ECO:0000256" key="2">
    <source>
        <dbReference type="ARBA" id="ARBA00022741"/>
    </source>
</evidence>
<dbReference type="InterPro" id="IPR037171">
    <property type="entry name" value="NagB/RpiA_transferase-like"/>
</dbReference>
<keyword evidence="5" id="KW-0460">Magnesium</keyword>
<comment type="catalytic activity">
    <reaction evidence="5">
        <text>(6S)-5-formyl-5,6,7,8-tetrahydrofolate + ATP = (6R)-5,10-methenyltetrahydrofolate + ADP + phosphate</text>
        <dbReference type="Rhea" id="RHEA:10488"/>
        <dbReference type="ChEBI" id="CHEBI:30616"/>
        <dbReference type="ChEBI" id="CHEBI:43474"/>
        <dbReference type="ChEBI" id="CHEBI:57455"/>
        <dbReference type="ChEBI" id="CHEBI:57457"/>
        <dbReference type="ChEBI" id="CHEBI:456216"/>
        <dbReference type="EC" id="6.3.3.2"/>
    </reaction>
</comment>
<dbReference type="PANTHER" id="PTHR23407:SF1">
    <property type="entry name" value="5-FORMYLTETRAHYDROFOLATE CYCLO-LIGASE"/>
    <property type="match status" value="1"/>
</dbReference>
<proteinExistence type="inferred from homology"/>
<gene>
    <name evidence="6" type="ORF">H0H28_08955</name>
</gene>
<dbReference type="GO" id="GO:0009396">
    <property type="term" value="P:folic acid-containing compound biosynthetic process"/>
    <property type="evidence" value="ECO:0007669"/>
    <property type="project" value="TreeGrafter"/>
</dbReference>
<evidence type="ECO:0000313" key="6">
    <source>
        <dbReference type="EMBL" id="MBA4505443.1"/>
    </source>
</evidence>
<evidence type="ECO:0000313" key="7">
    <source>
        <dbReference type="Proteomes" id="UP000580709"/>
    </source>
</evidence>